<feature type="domain" description="Kinesin motor" evidence="8">
    <location>
        <begin position="956"/>
        <end position="1284"/>
    </location>
</feature>
<dbReference type="InterPro" id="IPR027640">
    <property type="entry name" value="Kinesin-like_fam"/>
</dbReference>
<feature type="compositionally biased region" description="Basic and acidic residues" evidence="7">
    <location>
        <begin position="247"/>
        <end position="256"/>
    </location>
</feature>
<proteinExistence type="inferred from homology"/>
<keyword evidence="6" id="KW-0175">Coiled coil</keyword>
<sequence length="1324" mass="144194">MTMDFDAENVDPATTAEAGGVDMSALEGGIKQPSGTAEETSAADGDLGKPVAEEDGGWRKVLSPKKNNRNAQAKSWTKQDSSTALGDGDPKYLPKPPPKASKLRPPKHHSTRSRGNKQNGNNGKYLPVKSSGYGRVTRSNSTALNSAGYSSDDCSVGSVGSTGSTSSARSASSGGVGRGALRNETNLLGCSNRRAAAKRMSFSAPSSPVSEKQDDFRSGARGRSRSRARDGGESDNGGGGPSSWAKRQKELQEQRMKRAIGRKLKRPVAGSVRRRSPALDEGGNTQSKKAAKTSVGVSPAKAASSQRRDQAQQEQKQESAEVPASPVVQLKQVANNLLSSFRSPAGSTPAVSFSAGMTAPRSYSKVVASGGTPPTIGRKLFDNKTRSMLAEYSNFDPKASAVSKIADQIFAPGTGIGDDEIRKILNTKQSSGVKQWELKKKLDVANDSIKHLKTKMNQLLRGKNRFVNGAVDAERTARAGWERALHTAKIMDEERSALKKNISQLEADNTSLSDGAKDMERDLGLSEEKVARLEEQIDPLREKLAAAEKAHTEASIALAVLEAKSEESAKQAEGWRAEIAAIEKSKQDAVKQAETEVAAEKEREMAELREECASLRTKMEAREEELCRLVGAGVGDSNAGGGGSHIDSVKNELDKLRSQKVELESKLASQGAELERAKTDSQTATDRATSKDRDMSELAKGLREVQQSGQAREEEANALRKAAEAKAAEMEHQNTELRHEISVLTHDKDLAAETIEVVKREIANSEEIIAKLKAEIAEMKSDMTSASSQAQMEKELRARAEQNVEEERRERIACSAQMVAMTQEHARVQAQLKEENVGLERRWREKVEVQRDSLDEKDEAILKSKQIISGLEAERDSLKEAMKDQKNMVNAKSAEDIGQLMGEINVLKERLKAEEQKSKFVSVAGAEKVAALEATIREGQAERRRMHNLIQELRGNVRVFARVRPFLPNDGVSDDAEPFVVPKSESSLKLKKSDDGQEYSFSFDRVFPPSVGQEAVFDEVSELVQSALDGYNVCLFSYGQTGSGKTHTMQGSGSGAMRGIIPRSIEQVGSYKTELERDGWQYEMRVSFCEIYNETIRDLLREKKEQELKHEVKINSEGRRYVSDLNMRELNPNDPDAVEDVMRQAAKHRSVAATDMNSVSSRSHSVFTLHLTATNIARRETLQGALNLVDLAGSERLERSGATGARAKEAVSINKSLSALTSVFVSLGKKAGHIPFRDSKLTYLLQPCLSGDGKTLMICNVSPTEMSSQESLCSLRFASQVNKCELGVAKKQVTETGDSSAKPAKRTLGALGASARSKVKQRLR</sequence>
<dbReference type="InterPro" id="IPR001752">
    <property type="entry name" value="Kinesin_motor_dom"/>
</dbReference>
<accession>A0A7S4JBW0</accession>
<gene>
    <name evidence="9" type="ORF">OAUR00152_LOCUS25535</name>
</gene>
<reference evidence="9" key="1">
    <citation type="submission" date="2021-01" db="EMBL/GenBank/DDBJ databases">
        <authorList>
            <person name="Corre E."/>
            <person name="Pelletier E."/>
            <person name="Niang G."/>
            <person name="Scheremetjew M."/>
            <person name="Finn R."/>
            <person name="Kale V."/>
            <person name="Holt S."/>
            <person name="Cochrane G."/>
            <person name="Meng A."/>
            <person name="Brown T."/>
            <person name="Cohen L."/>
        </authorList>
    </citation>
    <scope>NUCLEOTIDE SEQUENCE</scope>
    <source>
        <strain evidence="9">Isolate 1302-5</strain>
    </source>
</reference>
<evidence type="ECO:0000256" key="4">
    <source>
        <dbReference type="ARBA" id="ARBA00023175"/>
    </source>
</evidence>
<dbReference type="FunFam" id="3.40.850.10:FF:000113">
    <property type="entry name" value="Kinesin-like protein"/>
    <property type="match status" value="1"/>
</dbReference>
<feature type="region of interest" description="Disordered" evidence="7">
    <location>
        <begin position="1"/>
        <end position="327"/>
    </location>
</feature>
<dbReference type="PRINTS" id="PR00380">
    <property type="entry name" value="KINESINHEAVY"/>
</dbReference>
<keyword evidence="1" id="KW-0493">Microtubule</keyword>
<feature type="compositionally biased region" description="Basic and acidic residues" evidence="7">
    <location>
        <begin position="688"/>
        <end position="703"/>
    </location>
</feature>
<keyword evidence="3 5" id="KW-0067">ATP-binding</keyword>
<dbReference type="SUPFAM" id="SSF52540">
    <property type="entry name" value="P-loop containing nucleoside triphosphate hydrolases"/>
    <property type="match status" value="1"/>
</dbReference>
<feature type="compositionally biased region" description="Basic and acidic residues" evidence="7">
    <location>
        <begin position="306"/>
        <end position="319"/>
    </location>
</feature>
<evidence type="ECO:0000256" key="1">
    <source>
        <dbReference type="ARBA" id="ARBA00022701"/>
    </source>
</evidence>
<dbReference type="GO" id="GO:0005524">
    <property type="term" value="F:ATP binding"/>
    <property type="evidence" value="ECO:0007669"/>
    <property type="project" value="UniProtKB-UniRule"/>
</dbReference>
<feature type="coiled-coil region" evidence="6">
    <location>
        <begin position="868"/>
        <end position="917"/>
    </location>
</feature>
<keyword evidence="4 5" id="KW-0505">Motor protein</keyword>
<dbReference type="PROSITE" id="PS50067">
    <property type="entry name" value="KINESIN_MOTOR_2"/>
    <property type="match status" value="1"/>
</dbReference>
<dbReference type="GO" id="GO:0005874">
    <property type="term" value="C:microtubule"/>
    <property type="evidence" value="ECO:0007669"/>
    <property type="project" value="UniProtKB-KW"/>
</dbReference>
<dbReference type="GO" id="GO:0007018">
    <property type="term" value="P:microtubule-based movement"/>
    <property type="evidence" value="ECO:0007669"/>
    <property type="project" value="InterPro"/>
</dbReference>
<dbReference type="SMART" id="SM00129">
    <property type="entry name" value="KISc"/>
    <property type="match status" value="1"/>
</dbReference>
<feature type="compositionally biased region" description="Polar residues" evidence="7">
    <location>
        <begin position="69"/>
        <end position="84"/>
    </location>
</feature>
<evidence type="ECO:0000256" key="5">
    <source>
        <dbReference type="PROSITE-ProRule" id="PRU00283"/>
    </source>
</evidence>
<comment type="similarity">
    <text evidence="5">Belongs to the TRAFAC class myosin-kinesin ATPase superfamily. Kinesin family.</text>
</comment>
<evidence type="ECO:0000259" key="8">
    <source>
        <dbReference type="PROSITE" id="PS50067"/>
    </source>
</evidence>
<dbReference type="EMBL" id="HBKQ01037025">
    <property type="protein sequence ID" value="CAE2258628.1"/>
    <property type="molecule type" value="Transcribed_RNA"/>
</dbReference>
<dbReference type="InterPro" id="IPR027417">
    <property type="entry name" value="P-loop_NTPase"/>
</dbReference>
<dbReference type="PANTHER" id="PTHR47972:SF45">
    <property type="entry name" value="PROTEIN CLARET SEGREGATIONAL"/>
    <property type="match status" value="1"/>
</dbReference>
<dbReference type="PANTHER" id="PTHR47972">
    <property type="entry name" value="KINESIN-LIKE PROTEIN KLP-3"/>
    <property type="match status" value="1"/>
</dbReference>
<feature type="region of interest" description="Disordered" evidence="7">
    <location>
        <begin position="1295"/>
        <end position="1324"/>
    </location>
</feature>
<feature type="compositionally biased region" description="Low complexity" evidence="7">
    <location>
        <begin position="155"/>
        <end position="173"/>
    </location>
</feature>
<protein>
    <recommendedName>
        <fullName evidence="8">Kinesin motor domain-containing protein</fullName>
    </recommendedName>
</protein>
<feature type="compositionally biased region" description="Basic and acidic residues" evidence="7">
    <location>
        <begin position="711"/>
        <end position="733"/>
    </location>
</feature>
<dbReference type="GO" id="GO:0003777">
    <property type="term" value="F:microtubule motor activity"/>
    <property type="evidence" value="ECO:0007669"/>
    <property type="project" value="InterPro"/>
</dbReference>
<keyword evidence="2 5" id="KW-0547">Nucleotide-binding</keyword>
<evidence type="ECO:0000256" key="2">
    <source>
        <dbReference type="ARBA" id="ARBA00022741"/>
    </source>
</evidence>
<organism evidence="9">
    <name type="scientific">Odontella aurita</name>
    <dbReference type="NCBI Taxonomy" id="265563"/>
    <lineage>
        <taxon>Eukaryota</taxon>
        <taxon>Sar</taxon>
        <taxon>Stramenopiles</taxon>
        <taxon>Ochrophyta</taxon>
        <taxon>Bacillariophyta</taxon>
        <taxon>Mediophyceae</taxon>
        <taxon>Biddulphiophycidae</taxon>
        <taxon>Eupodiscales</taxon>
        <taxon>Odontellaceae</taxon>
        <taxon>Odontella</taxon>
    </lineage>
</organism>
<dbReference type="InterPro" id="IPR036961">
    <property type="entry name" value="Kinesin_motor_dom_sf"/>
</dbReference>
<dbReference type="Gene3D" id="3.40.850.10">
    <property type="entry name" value="Kinesin motor domain"/>
    <property type="match status" value="1"/>
</dbReference>
<feature type="binding site" evidence="5">
    <location>
        <begin position="1039"/>
        <end position="1046"/>
    </location>
    <ligand>
        <name>ATP</name>
        <dbReference type="ChEBI" id="CHEBI:30616"/>
    </ligand>
</feature>
<evidence type="ECO:0000256" key="7">
    <source>
        <dbReference type="SAM" id="MobiDB-lite"/>
    </source>
</evidence>
<feature type="compositionally biased region" description="Basic residues" evidence="7">
    <location>
        <begin position="257"/>
        <end position="276"/>
    </location>
</feature>
<name>A0A7S4JBW0_9STRA</name>
<evidence type="ECO:0000256" key="6">
    <source>
        <dbReference type="SAM" id="Coils"/>
    </source>
</evidence>
<dbReference type="GO" id="GO:0008017">
    <property type="term" value="F:microtubule binding"/>
    <property type="evidence" value="ECO:0007669"/>
    <property type="project" value="InterPro"/>
</dbReference>
<feature type="region of interest" description="Disordered" evidence="7">
    <location>
        <begin position="664"/>
        <end position="733"/>
    </location>
</feature>
<evidence type="ECO:0000313" key="9">
    <source>
        <dbReference type="EMBL" id="CAE2258628.1"/>
    </source>
</evidence>
<feature type="compositionally biased region" description="Polar residues" evidence="7">
    <location>
        <begin position="137"/>
        <end position="153"/>
    </location>
</feature>
<feature type="compositionally biased region" description="Basic residues" evidence="7">
    <location>
        <begin position="101"/>
        <end position="115"/>
    </location>
</feature>
<dbReference type="Pfam" id="PF00225">
    <property type="entry name" value="Kinesin"/>
    <property type="match status" value="1"/>
</dbReference>
<evidence type="ECO:0000256" key="3">
    <source>
        <dbReference type="ARBA" id="ARBA00022840"/>
    </source>
</evidence>